<gene>
    <name evidence="1" type="ORF">ISP19_10860</name>
</gene>
<dbReference type="EMBL" id="JADIKE010000035">
    <property type="protein sequence ID" value="MBM7125868.1"/>
    <property type="molecule type" value="Genomic_DNA"/>
</dbReference>
<accession>A0ABS2K3P7</accession>
<dbReference type="Gene3D" id="1.10.530.10">
    <property type="match status" value="1"/>
</dbReference>
<dbReference type="SUPFAM" id="SSF53955">
    <property type="entry name" value="Lysozyme-like"/>
    <property type="match status" value="1"/>
</dbReference>
<reference evidence="1" key="1">
    <citation type="submission" date="2020-10" db="EMBL/GenBank/DDBJ databases">
        <title>Phylogeny of dyella-like bacteria.</title>
        <authorList>
            <person name="Fu J."/>
        </authorList>
    </citation>
    <scope>NUCLEOTIDE SEQUENCE</scope>
    <source>
        <strain evidence="1">DHOC52</strain>
    </source>
</reference>
<dbReference type="Proteomes" id="UP001430149">
    <property type="component" value="Unassembled WGS sequence"/>
</dbReference>
<organism evidence="1 2">
    <name type="scientific">Dyella flava</name>
    <dbReference type="NCBI Taxonomy" id="1920170"/>
    <lineage>
        <taxon>Bacteria</taxon>
        <taxon>Pseudomonadati</taxon>
        <taxon>Pseudomonadota</taxon>
        <taxon>Gammaproteobacteria</taxon>
        <taxon>Lysobacterales</taxon>
        <taxon>Rhodanobacteraceae</taxon>
        <taxon>Dyella</taxon>
    </lineage>
</organism>
<comment type="caution">
    <text evidence="1">The sequence shown here is derived from an EMBL/GenBank/DDBJ whole genome shotgun (WGS) entry which is preliminary data.</text>
</comment>
<dbReference type="Gene3D" id="2.70.70.10">
    <property type="entry name" value="Glucose Permease (Domain IIA)"/>
    <property type="match status" value="1"/>
</dbReference>
<dbReference type="InterPro" id="IPR011055">
    <property type="entry name" value="Dup_hybrid_motif"/>
</dbReference>
<keyword evidence="2" id="KW-1185">Reference proteome</keyword>
<dbReference type="CDD" id="cd12797">
    <property type="entry name" value="M23_peptidase"/>
    <property type="match status" value="1"/>
</dbReference>
<protein>
    <submittedName>
        <fullName evidence="1">Peptidase M23</fullName>
    </submittedName>
</protein>
<evidence type="ECO:0000313" key="1">
    <source>
        <dbReference type="EMBL" id="MBM7125868.1"/>
    </source>
</evidence>
<dbReference type="RefSeq" id="WP_204681872.1">
    <property type="nucleotide sequence ID" value="NZ_BSNR01000001.1"/>
</dbReference>
<dbReference type="InterPro" id="IPR023346">
    <property type="entry name" value="Lysozyme-like_dom_sf"/>
</dbReference>
<proteinExistence type="predicted"/>
<sequence length="803" mass="91092">MIISPPFLPQPDPTFRNADAIDPVMDAVEGFELAHGIYPIAFDRRWHGGVHLAPNMDMEVRAIADGEVVAYRVCQHVYDRGEGTPDSNAGFVLLKHTTETGDGRTLTFYSLYMHLLELAGYQSIGADAQLIPAFLRRPVGHPYRKVIPAAQPGGGQKVYRKDILGWIGQCHGQKHLHFEIFMTQEDFNAYFGTTQLGNTHPRTPSSTDYWGHSYYVIPGGQTLRSTAPSQFDSHYFPTLQQGQLDDDHTLYVEAYFDKGHRYTQSWIDKGDGHRMPLTDKPVKEEDYEYQLYERATKLYPGCPSDGYELLRFGRILSSPATLTDGQVTTGLGFASGMAGDSRPMHIESPCATWVSVMFDQGKRGYIDIHHPSIQKLSDADFPCFKGWQKLSEGNGPFNGDGLCDIDSLKKLVKDVADHQTAQEIAQKQEYKKEDILARYIKFNDKVRQQLHGFVCQAPSEWDSSSNHARYQKLMAEGEFYHGDEPGYDAFIKLLSSFQFWDKTGFKPGEKFWFFHPLAFIRHFRKCGWLSTDEIASTFPKYAYYKLAQNTYSAITNSVNATITKQIATERVGKYKTALNIAMRKYGIANNRNRQVQFLGQVFLETDRWNTIKEYGEGRYNPTQPATEYYAAFYGRGVLQLTWADLYDAYGAFMHLANNASEIYADPRISKTSAHWFGDPRQKDAQGKVVIAGRKQTWCPRYDPQTICESLDLTCDSGGFFWIYKHHDGVRNINRVADLPVNQASIARVSILVNGGGNGFYERQAFSLFVAKRLTDMTNVDQMCTFTPPKCSKSITINYSNIEE</sequence>
<evidence type="ECO:0000313" key="2">
    <source>
        <dbReference type="Proteomes" id="UP001430149"/>
    </source>
</evidence>
<name>A0ABS2K3P7_9GAMM</name>